<comment type="catalytic activity">
    <reaction evidence="1">
        <text>a phosphate monoester + H2O = an alcohol + phosphate</text>
        <dbReference type="Rhea" id="RHEA:15017"/>
        <dbReference type="ChEBI" id="CHEBI:15377"/>
        <dbReference type="ChEBI" id="CHEBI:30879"/>
        <dbReference type="ChEBI" id="CHEBI:43474"/>
        <dbReference type="ChEBI" id="CHEBI:67140"/>
        <dbReference type="EC" id="3.1.3.2"/>
    </reaction>
</comment>
<dbReference type="CDD" id="cd07378">
    <property type="entry name" value="MPP_ACP5"/>
    <property type="match status" value="1"/>
</dbReference>
<sequence>MQVLGRWGRAPPVGSEWDLFDERSASCGSGWHVAAAPATVAAAVLAALSLLVLKRNAGWAAVLAAAALLATAGVWAGTRARDAPVLATFLVVGDWGRLGQYNQSGVAALMGRKAALEQPDFVISTGDNFYESGLMSPSDEAFQVSFANLYSAPGLQVPWYAVLGNHDYGDNCDHAESEPPGCSTAGREFYSPLHQLDTALVAADARWHLQRSYQLVMAGGRVDLFFIDTSPFVQKYYDTEWADRIGGLTEQSWREGLAELSTLLARSRADWKIVIGHHPPRSNGHHNNTQELLDLLEPVMEEHGVRAYLSGHDHNLEHIHLPGASVNYVISGGGSKSDRGFIGAAHSQFQWPASGFVAARLTGDELVLEYLCYTAGAAGDDLEPCYVVRIPRLP</sequence>
<evidence type="ECO:0000256" key="2">
    <source>
        <dbReference type="ARBA" id="ARBA00012646"/>
    </source>
</evidence>
<dbReference type="PANTHER" id="PTHR10161:SF14">
    <property type="entry name" value="TARTRATE-RESISTANT ACID PHOSPHATASE TYPE 5"/>
    <property type="match status" value="1"/>
</dbReference>
<evidence type="ECO:0000256" key="3">
    <source>
        <dbReference type="ARBA" id="ARBA00022729"/>
    </source>
</evidence>
<feature type="transmembrane region" description="Helical" evidence="5">
    <location>
        <begin position="60"/>
        <end position="78"/>
    </location>
</feature>
<dbReference type="Proteomes" id="UP001445335">
    <property type="component" value="Unassembled WGS sequence"/>
</dbReference>
<keyword evidence="5" id="KW-1133">Transmembrane helix</keyword>
<dbReference type="Pfam" id="PF00149">
    <property type="entry name" value="Metallophos"/>
    <property type="match status" value="1"/>
</dbReference>
<dbReference type="Gene3D" id="3.60.21.10">
    <property type="match status" value="1"/>
</dbReference>
<dbReference type="GO" id="GO:0003993">
    <property type="term" value="F:acid phosphatase activity"/>
    <property type="evidence" value="ECO:0007669"/>
    <property type="project" value="UniProtKB-EC"/>
</dbReference>
<evidence type="ECO:0000256" key="4">
    <source>
        <dbReference type="ARBA" id="ARBA00022801"/>
    </source>
</evidence>
<keyword evidence="4" id="KW-0378">Hydrolase</keyword>
<keyword evidence="3" id="KW-0732">Signal</keyword>
<evidence type="ECO:0000256" key="5">
    <source>
        <dbReference type="SAM" id="Phobius"/>
    </source>
</evidence>
<name>A0AAW1QXF1_9CHLO</name>
<dbReference type="EMBL" id="JALJOU010000067">
    <property type="protein sequence ID" value="KAK9826180.1"/>
    <property type="molecule type" value="Genomic_DNA"/>
</dbReference>
<evidence type="ECO:0000313" key="7">
    <source>
        <dbReference type="EMBL" id="KAK9826180.1"/>
    </source>
</evidence>
<keyword evidence="5" id="KW-0472">Membrane</keyword>
<evidence type="ECO:0000313" key="8">
    <source>
        <dbReference type="Proteomes" id="UP001445335"/>
    </source>
</evidence>
<evidence type="ECO:0000259" key="6">
    <source>
        <dbReference type="Pfam" id="PF00149"/>
    </source>
</evidence>
<protein>
    <recommendedName>
        <fullName evidence="2">acid phosphatase</fullName>
        <ecNumber evidence="2">3.1.3.2</ecNumber>
    </recommendedName>
</protein>
<dbReference type="InterPro" id="IPR024927">
    <property type="entry name" value="Acid_PPase"/>
</dbReference>
<dbReference type="InterPro" id="IPR051558">
    <property type="entry name" value="Metallophosphoesterase_PAP"/>
</dbReference>
<gene>
    <name evidence="7" type="ORF">WJX81_004719</name>
</gene>
<accession>A0AAW1QXF1</accession>
<dbReference type="InterPro" id="IPR004843">
    <property type="entry name" value="Calcineurin-like_PHP"/>
</dbReference>
<reference evidence="7 8" key="1">
    <citation type="journal article" date="2024" name="Nat. Commun.">
        <title>Phylogenomics reveals the evolutionary origins of lichenization in chlorophyte algae.</title>
        <authorList>
            <person name="Puginier C."/>
            <person name="Libourel C."/>
            <person name="Otte J."/>
            <person name="Skaloud P."/>
            <person name="Haon M."/>
            <person name="Grisel S."/>
            <person name="Petersen M."/>
            <person name="Berrin J.G."/>
            <person name="Delaux P.M."/>
            <person name="Dal Grande F."/>
            <person name="Keller J."/>
        </authorList>
    </citation>
    <scope>NUCLEOTIDE SEQUENCE [LARGE SCALE GENOMIC DNA]</scope>
    <source>
        <strain evidence="7 8">SAG 245.80</strain>
    </source>
</reference>
<dbReference type="AlphaFoldDB" id="A0AAW1QXF1"/>
<feature type="domain" description="Calcineurin-like phosphoesterase" evidence="6">
    <location>
        <begin position="88"/>
        <end position="315"/>
    </location>
</feature>
<proteinExistence type="predicted"/>
<dbReference type="InterPro" id="IPR029052">
    <property type="entry name" value="Metallo-depent_PP-like"/>
</dbReference>
<dbReference type="SUPFAM" id="SSF56300">
    <property type="entry name" value="Metallo-dependent phosphatases"/>
    <property type="match status" value="1"/>
</dbReference>
<dbReference type="PANTHER" id="PTHR10161">
    <property type="entry name" value="TARTRATE-RESISTANT ACID PHOSPHATASE TYPE 5"/>
    <property type="match status" value="1"/>
</dbReference>
<organism evidence="7 8">
    <name type="scientific">Elliptochloris bilobata</name>
    <dbReference type="NCBI Taxonomy" id="381761"/>
    <lineage>
        <taxon>Eukaryota</taxon>
        <taxon>Viridiplantae</taxon>
        <taxon>Chlorophyta</taxon>
        <taxon>core chlorophytes</taxon>
        <taxon>Trebouxiophyceae</taxon>
        <taxon>Trebouxiophyceae incertae sedis</taxon>
        <taxon>Elliptochloris clade</taxon>
        <taxon>Elliptochloris</taxon>
    </lineage>
</organism>
<dbReference type="EC" id="3.1.3.2" evidence="2"/>
<feature type="transmembrane region" description="Helical" evidence="5">
    <location>
        <begin position="31"/>
        <end position="53"/>
    </location>
</feature>
<evidence type="ECO:0000256" key="1">
    <source>
        <dbReference type="ARBA" id="ARBA00000032"/>
    </source>
</evidence>
<keyword evidence="5" id="KW-0812">Transmembrane</keyword>
<keyword evidence="8" id="KW-1185">Reference proteome</keyword>
<comment type="caution">
    <text evidence="7">The sequence shown here is derived from an EMBL/GenBank/DDBJ whole genome shotgun (WGS) entry which is preliminary data.</text>
</comment>